<dbReference type="Proteomes" id="UP000823615">
    <property type="component" value="Unassembled WGS sequence"/>
</dbReference>
<evidence type="ECO:0000313" key="2">
    <source>
        <dbReference type="EMBL" id="MBO8436547.1"/>
    </source>
</evidence>
<reference evidence="2" key="2">
    <citation type="journal article" date="2021" name="PeerJ">
        <title>Extensive microbial diversity within the chicken gut microbiome revealed by metagenomics and culture.</title>
        <authorList>
            <person name="Gilroy R."/>
            <person name="Ravi A."/>
            <person name="Getino M."/>
            <person name="Pursley I."/>
            <person name="Horton D.L."/>
            <person name="Alikhan N.F."/>
            <person name="Baker D."/>
            <person name="Gharbi K."/>
            <person name="Hall N."/>
            <person name="Watson M."/>
            <person name="Adriaenssens E.M."/>
            <person name="Foster-Nyarko E."/>
            <person name="Jarju S."/>
            <person name="Secka A."/>
            <person name="Antonio M."/>
            <person name="Oren A."/>
            <person name="Chaudhuri R.R."/>
            <person name="La Ragione R."/>
            <person name="Hildebrand F."/>
            <person name="Pallen M.J."/>
        </authorList>
    </citation>
    <scope>NUCLEOTIDE SEQUENCE</scope>
    <source>
        <strain evidence="2">7293</strain>
    </source>
</reference>
<name>A0A9D9DZ50_9SPIO</name>
<dbReference type="Gene3D" id="3.30.2310.20">
    <property type="entry name" value="RelE-like"/>
    <property type="match status" value="1"/>
</dbReference>
<proteinExistence type="predicted"/>
<organism evidence="2 3">
    <name type="scientific">Candidatus Ornithospirochaeta stercoripullorum</name>
    <dbReference type="NCBI Taxonomy" id="2840899"/>
    <lineage>
        <taxon>Bacteria</taxon>
        <taxon>Pseudomonadati</taxon>
        <taxon>Spirochaetota</taxon>
        <taxon>Spirochaetia</taxon>
        <taxon>Spirochaetales</taxon>
        <taxon>Spirochaetaceae</taxon>
        <taxon>Spirochaetaceae incertae sedis</taxon>
        <taxon>Candidatus Ornithospirochaeta</taxon>
    </lineage>
</organism>
<accession>A0A9D9DZ50</accession>
<keyword evidence="1" id="KW-1277">Toxin-antitoxin system</keyword>
<dbReference type="InterPro" id="IPR035093">
    <property type="entry name" value="RelE/ParE_toxin_dom_sf"/>
</dbReference>
<dbReference type="Pfam" id="PF05016">
    <property type="entry name" value="ParE_toxin"/>
    <property type="match status" value="1"/>
</dbReference>
<dbReference type="EMBL" id="JADIMT010000070">
    <property type="protein sequence ID" value="MBO8436547.1"/>
    <property type="molecule type" value="Genomic_DNA"/>
</dbReference>
<sequence length="98" mass="11178">MTKLELSQRATRELKEMDSITSALITGWLRRHVVPLKDPKSIGVSLGGTKRWQYRIGDYRVLTRITEKRAIVLAITHGHELPSQSSWMRAKPPIDVSL</sequence>
<dbReference type="AlphaFoldDB" id="A0A9D9DZ50"/>
<gene>
    <name evidence="2" type="ORF">IAA97_06170</name>
</gene>
<evidence type="ECO:0000313" key="3">
    <source>
        <dbReference type="Proteomes" id="UP000823615"/>
    </source>
</evidence>
<comment type="caution">
    <text evidence="2">The sequence shown here is derived from an EMBL/GenBank/DDBJ whole genome shotgun (WGS) entry which is preliminary data.</text>
</comment>
<reference evidence="2" key="1">
    <citation type="submission" date="2020-10" db="EMBL/GenBank/DDBJ databases">
        <authorList>
            <person name="Gilroy R."/>
        </authorList>
    </citation>
    <scope>NUCLEOTIDE SEQUENCE</scope>
    <source>
        <strain evidence="2">7293</strain>
    </source>
</reference>
<protein>
    <submittedName>
        <fullName evidence="2">Type II toxin-antitoxin system RelE/ParE family toxin</fullName>
    </submittedName>
</protein>
<evidence type="ECO:0000256" key="1">
    <source>
        <dbReference type="ARBA" id="ARBA00022649"/>
    </source>
</evidence>
<dbReference type="InterPro" id="IPR007712">
    <property type="entry name" value="RelE/ParE_toxin"/>
</dbReference>
<dbReference type="SUPFAM" id="SSF143011">
    <property type="entry name" value="RelE-like"/>
    <property type="match status" value="1"/>
</dbReference>